<evidence type="ECO:0000259" key="9">
    <source>
        <dbReference type="PROSITE" id="PS51022"/>
    </source>
</evidence>
<feature type="compositionally biased region" description="Polar residues" evidence="4">
    <location>
        <begin position="600"/>
        <end position="617"/>
    </location>
</feature>
<dbReference type="InterPro" id="IPR008145">
    <property type="entry name" value="GK/Ca_channel_bsu"/>
</dbReference>
<dbReference type="CDD" id="cd10831">
    <property type="entry name" value="PDZ_CASK-like"/>
    <property type="match status" value="1"/>
</dbReference>
<organism evidence="10 11">
    <name type="scientific">Salmo salar</name>
    <name type="common">Atlantic salmon</name>
    <dbReference type="NCBI Taxonomy" id="8030"/>
    <lineage>
        <taxon>Eukaryota</taxon>
        <taxon>Metazoa</taxon>
        <taxon>Chordata</taxon>
        <taxon>Craniata</taxon>
        <taxon>Vertebrata</taxon>
        <taxon>Euteleostomi</taxon>
        <taxon>Actinopterygii</taxon>
        <taxon>Neopterygii</taxon>
        <taxon>Teleostei</taxon>
        <taxon>Protacanthopterygii</taxon>
        <taxon>Salmoniformes</taxon>
        <taxon>Salmonidae</taxon>
        <taxon>Salmoninae</taxon>
        <taxon>Salmo</taxon>
    </lineage>
</organism>
<dbReference type="Gene3D" id="6.10.140.620">
    <property type="match status" value="1"/>
</dbReference>
<dbReference type="SMART" id="SM00569">
    <property type="entry name" value="L27"/>
    <property type="match status" value="2"/>
</dbReference>
<dbReference type="Pfam" id="PF00595">
    <property type="entry name" value="PDZ"/>
    <property type="match status" value="1"/>
</dbReference>
<dbReference type="CDD" id="cd00071">
    <property type="entry name" value="GMPK"/>
    <property type="match status" value="1"/>
</dbReference>
<dbReference type="Gene3D" id="3.40.50.300">
    <property type="entry name" value="P-loop containing nucleotide triphosphate hydrolases"/>
    <property type="match status" value="1"/>
</dbReference>
<dbReference type="CDD" id="cd14094">
    <property type="entry name" value="STKc_CASK"/>
    <property type="match status" value="1"/>
</dbReference>
<evidence type="ECO:0000259" key="7">
    <source>
        <dbReference type="PROSITE" id="PS50052"/>
    </source>
</evidence>
<dbReference type="InterPro" id="IPR004172">
    <property type="entry name" value="L27_dom"/>
</dbReference>
<comment type="similarity">
    <text evidence="1">Belongs to the MAGUK family.</text>
</comment>
<evidence type="ECO:0000256" key="3">
    <source>
        <dbReference type="PROSITE-ProRule" id="PRU00192"/>
    </source>
</evidence>
<evidence type="ECO:0000256" key="2">
    <source>
        <dbReference type="ARBA" id="ARBA00022443"/>
    </source>
</evidence>
<dbReference type="GeneID" id="106574738"/>
<dbReference type="InterPro" id="IPR020590">
    <property type="entry name" value="Guanylate_kinase_CS"/>
</dbReference>
<dbReference type="Proteomes" id="UP001652741">
    <property type="component" value="Chromosome ssa16"/>
</dbReference>
<dbReference type="InterPro" id="IPR050716">
    <property type="entry name" value="MAGUK"/>
</dbReference>
<dbReference type="SMART" id="SM00072">
    <property type="entry name" value="GuKc"/>
    <property type="match status" value="1"/>
</dbReference>
<dbReference type="PROSITE" id="PS50106">
    <property type="entry name" value="PDZ"/>
    <property type="match status" value="1"/>
</dbReference>
<accession>A0ABM3D506</accession>
<dbReference type="Pfam" id="PF02828">
    <property type="entry name" value="L27"/>
    <property type="match status" value="2"/>
</dbReference>
<evidence type="ECO:0000259" key="8">
    <source>
        <dbReference type="PROSITE" id="PS50106"/>
    </source>
</evidence>
<feature type="domain" description="L27" evidence="9">
    <location>
        <begin position="405"/>
        <end position="458"/>
    </location>
</feature>
<dbReference type="InterPro" id="IPR036892">
    <property type="entry name" value="L27_dom_sf"/>
</dbReference>
<dbReference type="Gene3D" id="3.30.63.10">
    <property type="entry name" value="Guanylate Kinase phosphate binding domain"/>
    <property type="match status" value="1"/>
</dbReference>
<dbReference type="PANTHER" id="PTHR23122">
    <property type="entry name" value="MEMBRANE-ASSOCIATED GUANYLATE KINASE MAGUK"/>
    <property type="match status" value="1"/>
</dbReference>
<evidence type="ECO:0000256" key="4">
    <source>
        <dbReference type="SAM" id="MobiDB-lite"/>
    </source>
</evidence>
<dbReference type="SUPFAM" id="SSF101288">
    <property type="entry name" value="L27 domain"/>
    <property type="match status" value="2"/>
</dbReference>
<evidence type="ECO:0000256" key="1">
    <source>
        <dbReference type="ARBA" id="ARBA00007014"/>
    </source>
</evidence>
<evidence type="ECO:0000259" key="6">
    <source>
        <dbReference type="PROSITE" id="PS50011"/>
    </source>
</evidence>
<dbReference type="Gene3D" id="3.30.200.20">
    <property type="entry name" value="Phosphorylase Kinase, domain 1"/>
    <property type="match status" value="1"/>
</dbReference>
<dbReference type="RefSeq" id="XP_045553898.1">
    <property type="nucleotide sequence ID" value="XM_045697942.1"/>
</dbReference>
<dbReference type="Pfam" id="PF07653">
    <property type="entry name" value="SH3_2"/>
    <property type="match status" value="1"/>
</dbReference>
<gene>
    <name evidence="11" type="primary">LOC106574738</name>
</gene>
<dbReference type="SMART" id="SM00326">
    <property type="entry name" value="SH3"/>
    <property type="match status" value="1"/>
</dbReference>
<evidence type="ECO:0000259" key="5">
    <source>
        <dbReference type="PROSITE" id="PS50002"/>
    </source>
</evidence>
<feature type="domain" description="SH3" evidence="5">
    <location>
        <begin position="640"/>
        <end position="710"/>
    </location>
</feature>
<keyword evidence="10" id="KW-1185">Reference proteome</keyword>
<dbReference type="InterPro" id="IPR014775">
    <property type="entry name" value="L27_C"/>
</dbReference>
<dbReference type="Gene3D" id="2.30.42.10">
    <property type="match status" value="1"/>
</dbReference>
<dbReference type="PROSITE" id="PS50002">
    <property type="entry name" value="SH3"/>
    <property type="match status" value="1"/>
</dbReference>
<dbReference type="InterPro" id="IPR027417">
    <property type="entry name" value="P-loop_NTPase"/>
</dbReference>
<dbReference type="SUPFAM" id="SSF50044">
    <property type="entry name" value="SH3-domain"/>
    <property type="match status" value="1"/>
</dbReference>
<protein>
    <submittedName>
        <fullName evidence="11">Peripheral plasma membrane protein CASK isoform X9</fullName>
    </submittedName>
</protein>
<dbReference type="PROSITE" id="PS50011">
    <property type="entry name" value="PROTEIN_KINASE_DOM"/>
    <property type="match status" value="1"/>
</dbReference>
<dbReference type="InterPro" id="IPR008144">
    <property type="entry name" value="Guanylate_kin-like_dom"/>
</dbReference>
<dbReference type="Pfam" id="PF00069">
    <property type="entry name" value="Pkinase"/>
    <property type="match status" value="1"/>
</dbReference>
<dbReference type="Gene3D" id="1.10.287.650">
    <property type="entry name" value="L27 domain"/>
    <property type="match status" value="2"/>
</dbReference>
<dbReference type="InterPro" id="IPR000719">
    <property type="entry name" value="Prot_kinase_dom"/>
</dbReference>
<evidence type="ECO:0000313" key="10">
    <source>
        <dbReference type="Proteomes" id="UP001652741"/>
    </source>
</evidence>
<sequence>MADDDVLFEDVYELCEVIGKGPFSVVRRCINRDTGQQFAVKIVDVASFTSSPGLSTEDLKREASICHMLKHPHIVELLETYSSDGMLYMVFELHSMDTADLCFETVKRADAGFVYSEAVASHYMRQILEALRYCHDNNVIHRDVKPHCVLLASKENSAPVKLGGFGVAIQLGESGLVAGGRVGTPHFMAPEVVKREPYGKPVDVWGCGVILFILLSGCLPFYGTKERLFEAIIKGKYKVMNPRQWSHISESAKDLVRRMLMLDPAERITVYEALNHPWLKERDRYAYKIHLPETVEQLRKFNARRKLKGAVLAAVSSHKFNSFYGDPPEEMPDFSEDPTSSGLLAAERAVSQVLDSLEEIHALTDCSEKDLDFLHSVFQDQNLHTLLDLYDQINTRSSPQIRNPPSDGVQRAKEVLETVSCYPDNMEAKELRRILTQPHFMALLQTHDVVAHEVYSDEALRVTPPPTSPYLNGDSPESTNGDMDLENVTRVRLVQFQKNTDEPMGITLKMNDLNHCIVARIMHGGMIHRQGTLHVGDEIREINGISVANQTVEQLQKMLREMRGSVTFKIVPSYRSQSMSCEVWTDSLVSLENQKESPDLSRQSPANGHASVTSSILDLPSTIQPKGRQISRPAIKDKMSIKIYVRAQFEYDPAKDDLIPCKEAGIRFRVGDIIQIISKDDHNWWQGKLENTKNATAGLIPSPELQEWRVACLAMEKTKQEQQASCTWFGKKKKQYKDKYLAKHNADLVTYEEVVKLPAFKRKTLVLLGAHGVGRRHIKNTLITKHPDRFAYPIPHTTRPPKKDEENGKNYYFVTHDQMMQDISNNDYLEYGSHEDAMYGTRLETIRQIHQQGMISILDVEPQALKVLRTAEFAPYVVFIAAPTITPGMNEDDSLQRLQKESEGLQKTYAHYFDQTVINNEIDDTIRLLEEAVNLVCTTAQWVPVSWVY</sequence>
<name>A0ABM3D506_SALSA</name>
<dbReference type="SMART" id="SM00228">
    <property type="entry name" value="PDZ"/>
    <property type="match status" value="1"/>
</dbReference>
<dbReference type="SUPFAM" id="SSF52540">
    <property type="entry name" value="P-loop containing nucleoside triphosphate hydrolases"/>
    <property type="match status" value="1"/>
</dbReference>
<dbReference type="InterPro" id="IPR001452">
    <property type="entry name" value="SH3_domain"/>
</dbReference>
<dbReference type="PROSITE" id="PS00856">
    <property type="entry name" value="GUANYLATE_KINASE_1"/>
    <property type="match status" value="1"/>
</dbReference>
<evidence type="ECO:0000313" key="11">
    <source>
        <dbReference type="RefSeq" id="XP_045553898.1"/>
    </source>
</evidence>
<dbReference type="SUPFAM" id="SSF56112">
    <property type="entry name" value="Protein kinase-like (PK-like)"/>
    <property type="match status" value="1"/>
</dbReference>
<dbReference type="InterPro" id="IPR036034">
    <property type="entry name" value="PDZ_sf"/>
</dbReference>
<feature type="domain" description="L27" evidence="9">
    <location>
        <begin position="346"/>
        <end position="401"/>
    </location>
</feature>
<keyword evidence="2 3" id="KW-0728">SH3 domain</keyword>
<dbReference type="Gene3D" id="1.10.510.10">
    <property type="entry name" value="Transferase(Phosphotransferase) domain 1"/>
    <property type="match status" value="1"/>
</dbReference>
<feature type="domain" description="Protein kinase" evidence="6">
    <location>
        <begin position="12"/>
        <end position="279"/>
    </location>
</feature>
<dbReference type="PROSITE" id="PS50052">
    <property type="entry name" value="GUANYLATE_KINASE_2"/>
    <property type="match status" value="1"/>
</dbReference>
<dbReference type="CDD" id="cd12035">
    <property type="entry name" value="SH3_MPP1-like"/>
    <property type="match status" value="1"/>
</dbReference>
<proteinExistence type="inferred from homology"/>
<feature type="region of interest" description="Disordered" evidence="4">
    <location>
        <begin position="461"/>
        <end position="483"/>
    </location>
</feature>
<dbReference type="Gene3D" id="2.30.30.40">
    <property type="entry name" value="SH3 Domains"/>
    <property type="match status" value="1"/>
</dbReference>
<dbReference type="InterPro" id="IPR001478">
    <property type="entry name" value="PDZ"/>
</dbReference>
<dbReference type="InterPro" id="IPR036028">
    <property type="entry name" value="SH3-like_dom_sf"/>
</dbReference>
<dbReference type="SUPFAM" id="SSF50156">
    <property type="entry name" value="PDZ domain-like"/>
    <property type="match status" value="1"/>
</dbReference>
<dbReference type="Pfam" id="PF00625">
    <property type="entry name" value="Guanylate_kin"/>
    <property type="match status" value="1"/>
</dbReference>
<feature type="domain" description="Guanylate kinase-like" evidence="7">
    <location>
        <begin position="762"/>
        <end position="934"/>
    </location>
</feature>
<feature type="domain" description="PDZ" evidence="8">
    <location>
        <begin position="493"/>
        <end position="574"/>
    </location>
</feature>
<reference evidence="11" key="1">
    <citation type="submission" date="2025-08" db="UniProtKB">
        <authorList>
            <consortium name="RefSeq"/>
        </authorList>
    </citation>
    <scope>IDENTIFICATION</scope>
</reference>
<feature type="region of interest" description="Disordered" evidence="4">
    <location>
        <begin position="595"/>
        <end position="617"/>
    </location>
</feature>
<dbReference type="InterPro" id="IPR011009">
    <property type="entry name" value="Kinase-like_dom_sf"/>
</dbReference>
<dbReference type="PROSITE" id="PS51022">
    <property type="entry name" value="L27"/>
    <property type="match status" value="2"/>
</dbReference>